<dbReference type="NCBIfam" id="TIGR00393">
    <property type="entry name" value="kpsF"/>
    <property type="match status" value="1"/>
</dbReference>
<feature type="site" description="Catalytically relevant" evidence="6">
    <location>
        <position position="114"/>
    </location>
</feature>
<evidence type="ECO:0000256" key="1">
    <source>
        <dbReference type="ARBA" id="ARBA00008165"/>
    </source>
</evidence>
<proteinExistence type="inferred from homology"/>
<feature type="site" description="Catalytically relevant" evidence="6">
    <location>
        <position position="196"/>
    </location>
</feature>
<organism evidence="11 12">
    <name type="scientific">Pseudooceanicola antarcticus</name>
    <dbReference type="NCBI Taxonomy" id="1247613"/>
    <lineage>
        <taxon>Bacteria</taxon>
        <taxon>Pseudomonadati</taxon>
        <taxon>Pseudomonadota</taxon>
        <taxon>Alphaproteobacteria</taxon>
        <taxon>Rhodobacterales</taxon>
        <taxon>Paracoccaceae</taxon>
        <taxon>Pseudooceanicola</taxon>
    </lineage>
</organism>
<feature type="domain" description="SIS" evidence="9">
    <location>
        <begin position="41"/>
        <end position="187"/>
    </location>
</feature>
<evidence type="ECO:0000256" key="4">
    <source>
        <dbReference type="PIRNR" id="PIRNR004692"/>
    </source>
</evidence>
<reference evidence="11 12" key="1">
    <citation type="submission" date="2017-09" db="EMBL/GenBank/DDBJ databases">
        <authorList>
            <person name="Ehlers B."/>
            <person name="Leendertz F.H."/>
        </authorList>
    </citation>
    <scope>NUCLEOTIDE SEQUENCE [LARGE SCALE GENOMIC DNA]</scope>
    <source>
        <strain evidence="11 12">CGMCC 1.12662</strain>
    </source>
</reference>
<dbReference type="InterPro" id="IPR046342">
    <property type="entry name" value="CBS_dom_sf"/>
</dbReference>
<keyword evidence="5" id="KW-0479">Metal-binding</keyword>
<keyword evidence="2" id="KW-0677">Repeat</keyword>
<dbReference type="PROSITE" id="PS51371">
    <property type="entry name" value="CBS"/>
    <property type="match status" value="2"/>
</dbReference>
<dbReference type="InterPro" id="IPR001347">
    <property type="entry name" value="SIS_dom"/>
</dbReference>
<dbReference type="EMBL" id="PGTD01000016">
    <property type="protein sequence ID" value="PJE28990.1"/>
    <property type="molecule type" value="Genomic_DNA"/>
</dbReference>
<evidence type="ECO:0000313" key="12">
    <source>
        <dbReference type="Proteomes" id="UP000231655"/>
    </source>
</evidence>
<dbReference type="SUPFAM" id="SSF53697">
    <property type="entry name" value="SIS domain"/>
    <property type="match status" value="1"/>
</dbReference>
<dbReference type="InterPro" id="IPR050986">
    <property type="entry name" value="GutQ/KpsF_isomerases"/>
</dbReference>
<evidence type="ECO:0000259" key="9">
    <source>
        <dbReference type="PROSITE" id="PS51464"/>
    </source>
</evidence>
<dbReference type="GO" id="GO:0097367">
    <property type="term" value="F:carbohydrate derivative binding"/>
    <property type="evidence" value="ECO:0007669"/>
    <property type="project" value="InterPro"/>
</dbReference>
<dbReference type="Gene3D" id="3.40.50.10490">
    <property type="entry name" value="Glucose-6-phosphate isomerase like protein, domain 1"/>
    <property type="match status" value="1"/>
</dbReference>
<dbReference type="PIRSF" id="PIRSF004692">
    <property type="entry name" value="KdsD_KpsF"/>
    <property type="match status" value="1"/>
</dbReference>
<evidence type="ECO:0000256" key="7">
    <source>
        <dbReference type="PROSITE-ProRule" id="PRU00703"/>
    </source>
</evidence>
<dbReference type="InterPro" id="IPR035474">
    <property type="entry name" value="SIS_Kpsf"/>
</dbReference>
<evidence type="ECO:0000256" key="2">
    <source>
        <dbReference type="ARBA" id="ARBA00022737"/>
    </source>
</evidence>
<evidence type="ECO:0000256" key="5">
    <source>
        <dbReference type="PIRSR" id="PIRSR004692-2"/>
    </source>
</evidence>
<feature type="site" description="Catalytically relevant" evidence="6">
    <location>
        <position position="62"/>
    </location>
</feature>
<dbReference type="EMBL" id="OBEA01000002">
    <property type="protein sequence ID" value="SNY47340.1"/>
    <property type="molecule type" value="Genomic_DNA"/>
</dbReference>
<keyword evidence="3 7" id="KW-0129">CBS domain</keyword>
<keyword evidence="5" id="KW-0862">Zinc</keyword>
<dbReference type="CDD" id="cd04604">
    <property type="entry name" value="CBS_pair_SIS_assoc"/>
    <property type="match status" value="1"/>
</dbReference>
<sequence length="327" mass="34663">MSSLAPHNELPNDPMLETARRVLRTEADALAHLAEHLPEDFAPAIRKILGSKGRVIVSGMGKSGHIGRKIAATLASTGTPSHFVHPGEASHGDLGMITPEDICLLISNSGETSELRDILYHSQRFSIPVIGISSRAGSTLMQAADFRLTLPDLPEACSIGMAPTTSTTLTLAIGDALAVALMEERRFLPEDFRIYHPGGKLGAQMTRIADLMHGGEELPCLPADSSMSDVLLTMTSHGFGIAGLTEGGKLAGVITDGDLRRNMEGLMSRAAMDVATRNPLTAPPEMLAPEALALLNSRKLNVLLVVDADGVPQGVLHIHDLLRAGVM</sequence>
<dbReference type="GO" id="GO:1901135">
    <property type="term" value="P:carbohydrate derivative metabolic process"/>
    <property type="evidence" value="ECO:0007669"/>
    <property type="project" value="InterPro"/>
</dbReference>
<reference evidence="10 13" key="2">
    <citation type="journal article" date="2018" name="Int. J. Syst. Evol. Microbiol.">
        <title>Pseudooceanicola lipolyticus sp. nov., a marine alphaproteobacterium, reclassification of Oceanicola flagellatus as Pseudooceanicola flagellatus comb. nov. and emended description of the genus Pseudooceanicola.</title>
        <authorList>
            <person name="Huang M.-M."/>
            <person name="Guo L.-L."/>
            <person name="Wu Y.-H."/>
            <person name="Lai Q.-L."/>
            <person name="Shao Z.-Z."/>
            <person name="Wang C.-S."/>
            <person name="Wu M."/>
            <person name="Xu X.-W."/>
        </authorList>
    </citation>
    <scope>NUCLEOTIDE SEQUENCE [LARGE SCALE GENOMIC DNA]</scope>
    <source>
        <strain evidence="10 13">Ar-45</strain>
    </source>
</reference>
<dbReference type="AlphaFoldDB" id="A0A285IH61"/>
<dbReference type="SMART" id="SM00116">
    <property type="entry name" value="CBS"/>
    <property type="match status" value="2"/>
</dbReference>
<dbReference type="FunFam" id="3.40.50.10490:FF:000011">
    <property type="entry name" value="Arabinose 5-phosphate isomerase"/>
    <property type="match status" value="1"/>
</dbReference>
<evidence type="ECO:0000313" key="11">
    <source>
        <dbReference type="EMBL" id="SNY47340.1"/>
    </source>
</evidence>
<dbReference type="InterPro" id="IPR046348">
    <property type="entry name" value="SIS_dom_sf"/>
</dbReference>
<accession>A0A285IH61</accession>
<dbReference type="GO" id="GO:0005975">
    <property type="term" value="P:carbohydrate metabolic process"/>
    <property type="evidence" value="ECO:0007669"/>
    <property type="project" value="InterPro"/>
</dbReference>
<gene>
    <name evidence="10" type="ORF">CVM39_11090</name>
    <name evidence="11" type="ORF">SAMN06297129_1149</name>
</gene>
<feature type="domain" description="CBS" evidence="8">
    <location>
        <begin position="212"/>
        <end position="272"/>
    </location>
</feature>
<dbReference type="Proteomes" id="UP000231702">
    <property type="component" value="Unassembled WGS sequence"/>
</dbReference>
<protein>
    <submittedName>
        <fullName evidence="11">Arabinose-5-phosphate isomerase</fullName>
    </submittedName>
    <submittedName>
        <fullName evidence="10">KpsF/GutQ family sugar-phosphate isomerase</fullName>
    </submittedName>
</protein>
<dbReference type="Pfam" id="PF00571">
    <property type="entry name" value="CBS"/>
    <property type="match status" value="2"/>
</dbReference>
<dbReference type="Proteomes" id="UP000231655">
    <property type="component" value="Unassembled WGS sequence"/>
</dbReference>
<comment type="similarity">
    <text evidence="1 4">Belongs to the SIS family. GutQ/KpsF subfamily.</text>
</comment>
<feature type="domain" description="CBS" evidence="8">
    <location>
        <begin position="275"/>
        <end position="327"/>
    </location>
</feature>
<dbReference type="CDD" id="cd05014">
    <property type="entry name" value="SIS_Kpsf"/>
    <property type="match status" value="1"/>
</dbReference>
<dbReference type="RefSeq" id="WP_097144920.1">
    <property type="nucleotide sequence ID" value="NZ_OBEA01000002.1"/>
</dbReference>
<name>A0A285IH61_9RHOB</name>
<dbReference type="GO" id="GO:0019146">
    <property type="term" value="F:arabinose-5-phosphate isomerase activity"/>
    <property type="evidence" value="ECO:0007669"/>
    <property type="project" value="UniProtKB-ARBA"/>
</dbReference>
<feature type="site" description="Catalytically relevant" evidence="6">
    <location>
        <position position="155"/>
    </location>
</feature>
<dbReference type="GO" id="GO:0046872">
    <property type="term" value="F:metal ion binding"/>
    <property type="evidence" value="ECO:0007669"/>
    <property type="project" value="UniProtKB-KW"/>
</dbReference>
<dbReference type="PANTHER" id="PTHR42745:SF1">
    <property type="entry name" value="ARABINOSE 5-PHOSPHATE ISOMERASE KDSD"/>
    <property type="match status" value="1"/>
</dbReference>
<keyword evidence="11" id="KW-0413">Isomerase</keyword>
<evidence type="ECO:0000313" key="13">
    <source>
        <dbReference type="Proteomes" id="UP000231702"/>
    </source>
</evidence>
<dbReference type="PROSITE" id="PS51464">
    <property type="entry name" value="SIS"/>
    <property type="match status" value="1"/>
</dbReference>
<dbReference type="Gene3D" id="3.10.580.10">
    <property type="entry name" value="CBS-domain"/>
    <property type="match status" value="1"/>
</dbReference>
<dbReference type="InterPro" id="IPR004800">
    <property type="entry name" value="KdsD/KpsF-type"/>
</dbReference>
<dbReference type="OrthoDB" id="9762536at2"/>
<dbReference type="PANTHER" id="PTHR42745">
    <property type="match status" value="1"/>
</dbReference>
<feature type="binding site" evidence="5">
    <location>
        <position position="85"/>
    </location>
    <ligand>
        <name>Zn(2+)</name>
        <dbReference type="ChEBI" id="CHEBI:29105"/>
    </ligand>
</feature>
<evidence type="ECO:0000313" key="10">
    <source>
        <dbReference type="EMBL" id="PJE28990.1"/>
    </source>
</evidence>
<dbReference type="SUPFAM" id="SSF54631">
    <property type="entry name" value="CBS-domain pair"/>
    <property type="match status" value="1"/>
</dbReference>
<dbReference type="Pfam" id="PF01380">
    <property type="entry name" value="SIS"/>
    <property type="match status" value="1"/>
</dbReference>
<keyword evidence="13" id="KW-1185">Reference proteome</keyword>
<dbReference type="InterPro" id="IPR000644">
    <property type="entry name" value="CBS_dom"/>
</dbReference>
<evidence type="ECO:0000256" key="6">
    <source>
        <dbReference type="PIRSR" id="PIRSR004692-3"/>
    </source>
</evidence>
<evidence type="ECO:0000259" key="8">
    <source>
        <dbReference type="PROSITE" id="PS51371"/>
    </source>
</evidence>
<evidence type="ECO:0000256" key="3">
    <source>
        <dbReference type="ARBA" id="ARBA00023122"/>
    </source>
</evidence>